<dbReference type="InterPro" id="IPR006084">
    <property type="entry name" value="XPG/Rad2"/>
</dbReference>
<accession>A0A812IDN2</accession>
<keyword evidence="6" id="KW-0496">Mitochondrion</keyword>
<dbReference type="SMART" id="SM00484">
    <property type="entry name" value="XPGI"/>
    <property type="match status" value="1"/>
</dbReference>
<dbReference type="CDD" id="cd09857">
    <property type="entry name" value="PIN_EXO1"/>
    <property type="match status" value="1"/>
</dbReference>
<dbReference type="SUPFAM" id="SSF88723">
    <property type="entry name" value="PIN domain-like"/>
    <property type="match status" value="1"/>
</dbReference>
<keyword evidence="9" id="KW-0267">Excision nuclease</keyword>
<dbReference type="InterPro" id="IPR036279">
    <property type="entry name" value="5-3_exonuclease_C_sf"/>
</dbReference>
<dbReference type="Pfam" id="PF00752">
    <property type="entry name" value="XPG_N"/>
    <property type="match status" value="1"/>
</dbReference>
<dbReference type="SUPFAM" id="SSF47807">
    <property type="entry name" value="5' to 3' exonuclease, C-terminal subdomain"/>
    <property type="match status" value="1"/>
</dbReference>
<dbReference type="PROSITE" id="PS00841">
    <property type="entry name" value="XPG_1"/>
    <property type="match status" value="1"/>
</dbReference>
<evidence type="ECO:0000256" key="10">
    <source>
        <dbReference type="SAM" id="Coils"/>
    </source>
</evidence>
<dbReference type="Pfam" id="PF00867">
    <property type="entry name" value="XPG_I"/>
    <property type="match status" value="1"/>
</dbReference>
<dbReference type="GO" id="GO:0017108">
    <property type="term" value="F:5'-flap endonuclease activity"/>
    <property type="evidence" value="ECO:0007669"/>
    <property type="project" value="TreeGrafter"/>
</dbReference>
<keyword evidence="15" id="KW-1185">Reference proteome</keyword>
<proteinExistence type="inferred from homology"/>
<dbReference type="EC" id="3.1.-.-" evidence="9"/>
<feature type="region of interest" description="Disordered" evidence="11">
    <location>
        <begin position="685"/>
        <end position="714"/>
    </location>
</feature>
<keyword evidence="9" id="KW-0269">Exonuclease</keyword>
<gene>
    <name evidence="14" type="primary">exo1</name>
    <name evidence="14" type="ORF">SNAT2548_LOCUS4177</name>
</gene>
<evidence type="ECO:0000256" key="1">
    <source>
        <dbReference type="ARBA" id="ARBA00004123"/>
    </source>
</evidence>
<organism evidence="14 15">
    <name type="scientific">Symbiodinium natans</name>
    <dbReference type="NCBI Taxonomy" id="878477"/>
    <lineage>
        <taxon>Eukaryota</taxon>
        <taxon>Sar</taxon>
        <taxon>Alveolata</taxon>
        <taxon>Dinophyceae</taxon>
        <taxon>Suessiales</taxon>
        <taxon>Symbiodiniaceae</taxon>
        <taxon>Symbiodinium</taxon>
    </lineage>
</organism>
<comment type="function">
    <text evidence="9">5'-&gt;3' double-stranded DNA exonuclease which may also possess a cryptic 3'-&gt;5' double-stranded DNA exonuclease activity. Functions in DNA mismatch repair.</text>
</comment>
<dbReference type="GO" id="GO:0035312">
    <property type="term" value="F:5'-3' DNA exonuclease activity"/>
    <property type="evidence" value="ECO:0007669"/>
    <property type="project" value="UniProtKB-UniRule"/>
</dbReference>
<dbReference type="InterPro" id="IPR019974">
    <property type="entry name" value="XPG_CS"/>
</dbReference>
<evidence type="ECO:0000256" key="4">
    <source>
        <dbReference type="ARBA" id="ARBA00022763"/>
    </source>
</evidence>
<evidence type="ECO:0000256" key="2">
    <source>
        <dbReference type="ARBA" id="ARBA00022553"/>
    </source>
</evidence>
<feature type="region of interest" description="Disordered" evidence="11">
    <location>
        <begin position="656"/>
        <end position="675"/>
    </location>
</feature>
<dbReference type="InterPro" id="IPR044752">
    <property type="entry name" value="PIN-like_EXO1"/>
</dbReference>
<feature type="coiled-coil region" evidence="10">
    <location>
        <begin position="456"/>
        <end position="492"/>
    </location>
</feature>
<comment type="cofactor">
    <cofactor evidence="9">
        <name>Mg(2+)</name>
        <dbReference type="ChEBI" id="CHEBI:18420"/>
    </cofactor>
    <text evidence="9">Binds 2 magnesium ions per subunit. They probably participate in the reaction catalyzed by the enzyme. May bind an additional third magnesium ion after substrate binding.</text>
</comment>
<feature type="region of interest" description="Disordered" evidence="11">
    <location>
        <begin position="534"/>
        <end position="571"/>
    </location>
</feature>
<dbReference type="AlphaFoldDB" id="A0A812IDN2"/>
<dbReference type="InterPro" id="IPR006086">
    <property type="entry name" value="XPG-I_dom"/>
</dbReference>
<feature type="compositionally biased region" description="Basic residues" evidence="11">
    <location>
        <begin position="227"/>
        <end position="245"/>
    </location>
</feature>
<feature type="region of interest" description="Disordered" evidence="11">
    <location>
        <begin position="213"/>
        <end position="281"/>
    </location>
</feature>
<keyword evidence="5 9" id="KW-0378">Hydrolase</keyword>
<dbReference type="GO" id="GO:0005634">
    <property type="term" value="C:nucleus"/>
    <property type="evidence" value="ECO:0007669"/>
    <property type="project" value="UniProtKB-SubCell"/>
</dbReference>
<dbReference type="InterPro" id="IPR029060">
    <property type="entry name" value="PIN-like_dom_sf"/>
</dbReference>
<evidence type="ECO:0000256" key="7">
    <source>
        <dbReference type="ARBA" id="ARBA00023204"/>
    </source>
</evidence>
<evidence type="ECO:0000313" key="14">
    <source>
        <dbReference type="EMBL" id="CAE7034782.1"/>
    </source>
</evidence>
<name>A0A812IDN2_9DINO</name>
<evidence type="ECO:0000256" key="9">
    <source>
        <dbReference type="RuleBase" id="RU910737"/>
    </source>
</evidence>
<dbReference type="GO" id="GO:0006281">
    <property type="term" value="P:DNA repair"/>
    <property type="evidence" value="ECO:0007669"/>
    <property type="project" value="UniProtKB-UniRule"/>
</dbReference>
<dbReference type="OrthoDB" id="26491at2759"/>
<evidence type="ECO:0000256" key="11">
    <source>
        <dbReference type="SAM" id="MobiDB-lite"/>
    </source>
</evidence>
<dbReference type="EMBL" id="CAJNDS010000258">
    <property type="protein sequence ID" value="CAE7034782.1"/>
    <property type="molecule type" value="Genomic_DNA"/>
</dbReference>
<keyword evidence="9" id="KW-0460">Magnesium</keyword>
<keyword evidence="3 9" id="KW-0540">Nuclease</keyword>
<dbReference type="GO" id="GO:0003677">
    <property type="term" value="F:DNA binding"/>
    <property type="evidence" value="ECO:0007669"/>
    <property type="project" value="UniProtKB-UniRule"/>
</dbReference>
<dbReference type="PANTHER" id="PTHR11081">
    <property type="entry name" value="FLAP ENDONUCLEASE FAMILY MEMBER"/>
    <property type="match status" value="1"/>
</dbReference>
<reference evidence="14" key="1">
    <citation type="submission" date="2021-02" db="EMBL/GenBank/DDBJ databases">
        <authorList>
            <person name="Dougan E. K."/>
            <person name="Rhodes N."/>
            <person name="Thang M."/>
            <person name="Chan C."/>
        </authorList>
    </citation>
    <scope>NUCLEOTIDE SEQUENCE</scope>
</reference>
<keyword evidence="10" id="KW-0175">Coiled coil</keyword>
<keyword evidence="8 9" id="KW-0539">Nucleus</keyword>
<evidence type="ECO:0000256" key="5">
    <source>
        <dbReference type="ARBA" id="ARBA00022801"/>
    </source>
</evidence>
<keyword evidence="7 9" id="KW-0234">DNA repair</keyword>
<keyword evidence="2" id="KW-0597">Phosphoprotein</keyword>
<keyword evidence="9" id="KW-0479">Metal-binding</keyword>
<dbReference type="PRINTS" id="PR00853">
    <property type="entry name" value="XPGRADSUPER"/>
</dbReference>
<feature type="compositionally biased region" description="Polar residues" evidence="11">
    <location>
        <begin position="547"/>
        <end position="556"/>
    </location>
</feature>
<keyword evidence="4 9" id="KW-0227">DNA damage</keyword>
<sequence>MGIHGLLPFLKPYVKKINIDDFKGKTVGVDAMCWMHKGAFACSRELVEGVDTDKFVRYFLRMCEVLRCSRIKPIIVFDGDRLPAKAKEDENRGKAREKARLEALELISRQQSGHEVDEKDISSKCEGAIKVTSSMISRLQSALRELSIDFIIAPYEADAQLAYMCRMGWIDVAVSEDSDLLAYGCPSTLFKMDKFGNGDHIALPCLQVDARPTYQEKSPPEGSGSKTKGKQRQRLKPGQKAKKASVKACKTTDESQGKMQSAADGVECSQPQKGSKVTKGKSEADKVAVVKEFQSCLDRWSPEQFTEFCVFCGTDYKEPETHIKKFGIKTAFQFMKKYGNTQDLLKWMVSDKGFQQRLPCAAEEYVPRFVSVVCVFWHHLVFNLRSGECTSISTSFPLTETRRDCSGMDPATVCGKGFLKLEAVRVAKGDLDPRTRTVKKLEPLSPAERAVIDSILEFKRREQREYRQQVAAEQAEAQRAEAEAQKAMQEEALNCGIDESLPEEPTVQQESREIKLLAGDFKRLQQLSALRDDWQEAKSAPPRTGESMGNGTSRGSNPFGRKRPSQDANVKESMNGIAVPAKKSLCLRQTVRCVVAPRASVDEDVKFKKPEHHPRGGGGAKTAVEAVLAQRGVPAVEVDENKARSKLMSFFDRQAVYSREDRSKSPSKADTQKVDIIASWKSRPWEEEPEAVASAPRHNPLSLRNQARVFRQRV</sequence>
<keyword evidence="9" id="KW-0238">DNA-binding</keyword>
<dbReference type="PROSITE" id="PS00842">
    <property type="entry name" value="XPG_2"/>
    <property type="match status" value="1"/>
</dbReference>
<dbReference type="InterPro" id="IPR006085">
    <property type="entry name" value="XPG_DNA_repair_N"/>
</dbReference>
<evidence type="ECO:0000313" key="15">
    <source>
        <dbReference type="Proteomes" id="UP000604046"/>
    </source>
</evidence>
<keyword evidence="9" id="KW-0228">DNA excision</keyword>
<comment type="subcellular location">
    <subcellularLocation>
        <location evidence="1 9">Nucleus</location>
    </subcellularLocation>
</comment>
<dbReference type="SMART" id="SM00485">
    <property type="entry name" value="XPGN"/>
    <property type="match status" value="1"/>
</dbReference>
<dbReference type="Proteomes" id="UP000604046">
    <property type="component" value="Unassembled WGS sequence"/>
</dbReference>
<comment type="similarity">
    <text evidence="9">Belongs to the XPG/RAD2 endonuclease family. EXO1 subfamily.</text>
</comment>
<comment type="caution">
    <text evidence="14">The sequence shown here is derived from an EMBL/GenBank/DDBJ whole genome shotgun (WGS) entry which is preliminary data.</text>
</comment>
<evidence type="ECO:0000256" key="8">
    <source>
        <dbReference type="ARBA" id="ARBA00023242"/>
    </source>
</evidence>
<protein>
    <recommendedName>
        <fullName evidence="9">Exonuclease 1</fullName>
        <ecNumber evidence="9">3.1.-.-</ecNumber>
    </recommendedName>
</protein>
<dbReference type="Gene3D" id="1.10.150.20">
    <property type="entry name" value="5' to 3' exonuclease, C-terminal subdomain"/>
    <property type="match status" value="1"/>
</dbReference>
<feature type="domain" description="XPG N-terminal" evidence="13">
    <location>
        <begin position="1"/>
        <end position="99"/>
    </location>
</feature>
<evidence type="ECO:0000256" key="6">
    <source>
        <dbReference type="ARBA" id="ARBA00023128"/>
    </source>
</evidence>
<feature type="domain" description="XPG-I" evidence="12">
    <location>
        <begin position="144"/>
        <end position="219"/>
    </location>
</feature>
<evidence type="ECO:0000256" key="3">
    <source>
        <dbReference type="ARBA" id="ARBA00022722"/>
    </source>
</evidence>
<evidence type="ECO:0000259" key="12">
    <source>
        <dbReference type="SMART" id="SM00484"/>
    </source>
</evidence>
<dbReference type="FunFam" id="3.40.50.1010:FF:000002">
    <property type="entry name" value="Exonuclease 1, putative"/>
    <property type="match status" value="1"/>
</dbReference>
<dbReference type="Gene3D" id="3.40.50.1010">
    <property type="entry name" value="5'-nuclease"/>
    <property type="match status" value="1"/>
</dbReference>
<dbReference type="GO" id="GO:0046872">
    <property type="term" value="F:metal ion binding"/>
    <property type="evidence" value="ECO:0007669"/>
    <property type="project" value="UniProtKB-UniRule"/>
</dbReference>
<evidence type="ECO:0000259" key="13">
    <source>
        <dbReference type="SMART" id="SM00485"/>
    </source>
</evidence>
<dbReference type="PANTHER" id="PTHR11081:SF8">
    <property type="entry name" value="EXONUCLEASE 1"/>
    <property type="match status" value="1"/>
</dbReference>